<reference evidence="9 10" key="1">
    <citation type="submission" date="2021-05" db="EMBL/GenBank/DDBJ databases">
        <title>Kineosporia and Streptomyces sp. nov. two new marine actinobacteria isolated from Coral.</title>
        <authorList>
            <person name="Buangrab K."/>
            <person name="Sutthacheep M."/>
            <person name="Yeemin T."/>
            <person name="Harunari E."/>
            <person name="Igarashi Y."/>
            <person name="Kanchanasin P."/>
            <person name="Tanasupawat S."/>
            <person name="Phongsopitanun W."/>
        </authorList>
    </citation>
    <scope>NUCLEOTIDE SEQUENCE [LARGE SCALE GENOMIC DNA]</scope>
    <source>
        <strain evidence="9 10">J2-2</strain>
    </source>
</reference>
<dbReference type="PIRSF" id="PIRSF001480">
    <property type="entry name" value="Mannose-6-phosphate_isomerase"/>
    <property type="match status" value="1"/>
</dbReference>
<feature type="domain" description="Phosphomannose isomerase type I catalytic" evidence="8">
    <location>
        <begin position="4"/>
        <end position="149"/>
    </location>
</feature>
<protein>
    <recommendedName>
        <fullName evidence="4">mannose-6-phosphate isomerase</fullName>
        <ecNumber evidence="4">5.3.1.8</ecNumber>
    </recommendedName>
</protein>
<name>A0ABS5TSM7_9ACTN</name>
<evidence type="ECO:0000256" key="1">
    <source>
        <dbReference type="ARBA" id="ARBA00000757"/>
    </source>
</evidence>
<dbReference type="InterPro" id="IPR016305">
    <property type="entry name" value="Mannose-6-P_Isomerase"/>
</dbReference>
<keyword evidence="7 9" id="KW-0413">Isomerase</keyword>
<evidence type="ECO:0000313" key="10">
    <source>
        <dbReference type="Proteomes" id="UP001197247"/>
    </source>
</evidence>
<dbReference type="GO" id="GO:0004476">
    <property type="term" value="F:mannose-6-phosphate isomerase activity"/>
    <property type="evidence" value="ECO:0007669"/>
    <property type="project" value="UniProtKB-EC"/>
</dbReference>
<dbReference type="Gene3D" id="2.60.120.10">
    <property type="entry name" value="Jelly Rolls"/>
    <property type="match status" value="2"/>
</dbReference>
<comment type="similarity">
    <text evidence="3">Belongs to the mannose-6-phosphate isomerase type 1 family.</text>
</comment>
<evidence type="ECO:0000256" key="6">
    <source>
        <dbReference type="ARBA" id="ARBA00022833"/>
    </source>
</evidence>
<dbReference type="InterPro" id="IPR001250">
    <property type="entry name" value="Man6P_Isoase-1"/>
</dbReference>
<evidence type="ECO:0000313" key="9">
    <source>
        <dbReference type="EMBL" id="MBT0773769.1"/>
    </source>
</evidence>
<dbReference type="CDD" id="cd07011">
    <property type="entry name" value="cupin_PMI_type_I_N"/>
    <property type="match status" value="1"/>
</dbReference>
<dbReference type="Proteomes" id="UP001197247">
    <property type="component" value="Unassembled WGS sequence"/>
</dbReference>
<dbReference type="PANTHER" id="PTHR10309">
    <property type="entry name" value="MANNOSE-6-PHOSPHATE ISOMERASE"/>
    <property type="match status" value="1"/>
</dbReference>
<dbReference type="SUPFAM" id="SSF51182">
    <property type="entry name" value="RmlC-like cupins"/>
    <property type="match status" value="1"/>
</dbReference>
<keyword evidence="6" id="KW-0862">Zinc</keyword>
<evidence type="ECO:0000256" key="7">
    <source>
        <dbReference type="ARBA" id="ARBA00023235"/>
    </source>
</evidence>
<evidence type="ECO:0000256" key="2">
    <source>
        <dbReference type="ARBA" id="ARBA00001947"/>
    </source>
</evidence>
<dbReference type="InterPro" id="IPR014710">
    <property type="entry name" value="RmlC-like_jellyroll"/>
</dbReference>
<dbReference type="InterPro" id="IPR046457">
    <property type="entry name" value="PMI_typeI_cat"/>
</dbReference>
<comment type="cofactor">
    <cofactor evidence="2">
        <name>Zn(2+)</name>
        <dbReference type="ChEBI" id="CHEBI:29105"/>
    </cofactor>
</comment>
<dbReference type="NCBIfam" id="TIGR00218">
    <property type="entry name" value="manA"/>
    <property type="match status" value="1"/>
</dbReference>
<dbReference type="EMBL" id="JAHBAY010000020">
    <property type="protein sequence ID" value="MBT0773769.1"/>
    <property type="molecule type" value="Genomic_DNA"/>
</dbReference>
<comment type="caution">
    <text evidence="9">The sequence shown here is derived from an EMBL/GenBank/DDBJ whole genome shotgun (WGS) entry which is preliminary data.</text>
</comment>
<organism evidence="9 10">
    <name type="scientific">Kineosporia corallincola</name>
    <dbReference type="NCBI Taxonomy" id="2835133"/>
    <lineage>
        <taxon>Bacteria</taxon>
        <taxon>Bacillati</taxon>
        <taxon>Actinomycetota</taxon>
        <taxon>Actinomycetes</taxon>
        <taxon>Kineosporiales</taxon>
        <taxon>Kineosporiaceae</taxon>
        <taxon>Kineosporia</taxon>
    </lineage>
</organism>
<comment type="catalytic activity">
    <reaction evidence="1">
        <text>D-mannose 6-phosphate = D-fructose 6-phosphate</text>
        <dbReference type="Rhea" id="RHEA:12356"/>
        <dbReference type="ChEBI" id="CHEBI:58735"/>
        <dbReference type="ChEBI" id="CHEBI:61527"/>
        <dbReference type="EC" id="5.3.1.8"/>
    </reaction>
</comment>
<dbReference type="Pfam" id="PF20511">
    <property type="entry name" value="PMI_typeI_cat"/>
    <property type="match status" value="1"/>
</dbReference>
<sequence length="392" mass="41521">MDILDTVVQPYAWGSRTVIAGIQGRSVPSEGPEAELWMGSHPSAPSKLTRDGQELTLDQVVAADPDGELGRACAERFGGRLPFLMKILAAEKALSIQVHPDRPRAEAGFAEENARGLVRGEAARNYVDDWPKPEVLCAVTPFEVLAGFREPREAARLMRDLEVGRLAPAAGELEATGDLKAVLEQLLNWPADDREALVGEVVAACSRVTGPAAYDAVVRMSADHPGDLGLVASLLMRHQVVEPGQALFMAAGGLHAYIRGTGVELLANSDNVLRAGLTPKHVDVPELLRLVDPAVEVPVVAPRPLGDGVYVYDTPVPEFRLHRIEAGDAEVTLPGEGPRIVLCLTGSAVLRRAGGESVKLEPSRSCFLPDGDGVVTASGPGELFVAGTGDLA</sequence>
<evidence type="ECO:0000259" key="8">
    <source>
        <dbReference type="Pfam" id="PF20511"/>
    </source>
</evidence>
<keyword evidence="10" id="KW-1185">Reference proteome</keyword>
<evidence type="ECO:0000256" key="3">
    <source>
        <dbReference type="ARBA" id="ARBA00010772"/>
    </source>
</evidence>
<accession>A0ABS5TSM7</accession>
<evidence type="ECO:0000256" key="5">
    <source>
        <dbReference type="ARBA" id="ARBA00022723"/>
    </source>
</evidence>
<dbReference type="PANTHER" id="PTHR10309:SF0">
    <property type="entry name" value="MANNOSE-6-PHOSPHATE ISOMERASE"/>
    <property type="match status" value="1"/>
</dbReference>
<gene>
    <name evidence="9" type="primary">manA</name>
    <name evidence="9" type="ORF">KIH74_32790</name>
</gene>
<dbReference type="PRINTS" id="PR00714">
    <property type="entry name" value="MAN6PISMRASE"/>
</dbReference>
<evidence type="ECO:0000256" key="4">
    <source>
        <dbReference type="ARBA" id="ARBA00011956"/>
    </source>
</evidence>
<dbReference type="EC" id="5.3.1.8" evidence="4"/>
<dbReference type="InterPro" id="IPR011051">
    <property type="entry name" value="RmlC_Cupin_sf"/>
</dbReference>
<keyword evidence="5" id="KW-0479">Metal-binding</keyword>
<proteinExistence type="inferred from homology"/>
<dbReference type="RefSeq" id="WP_214160310.1">
    <property type="nucleotide sequence ID" value="NZ_JAHBAY010000020.1"/>
</dbReference>
<dbReference type="Gene3D" id="1.10.441.10">
    <property type="entry name" value="Phosphomannose Isomerase, domain 2"/>
    <property type="match status" value="1"/>
</dbReference>